<name>A0A0G1UC84_9BACT</name>
<reference evidence="2 3" key="1">
    <citation type="journal article" date="2015" name="Nature">
        <title>rRNA introns, odd ribosomes, and small enigmatic genomes across a large radiation of phyla.</title>
        <authorList>
            <person name="Brown C.T."/>
            <person name="Hug L.A."/>
            <person name="Thomas B.C."/>
            <person name="Sharon I."/>
            <person name="Castelle C.J."/>
            <person name="Singh A."/>
            <person name="Wilkins M.J."/>
            <person name="Williams K.H."/>
            <person name="Banfield J.F."/>
        </authorList>
    </citation>
    <scope>NUCLEOTIDE SEQUENCE [LARGE SCALE GENOMIC DNA]</scope>
</reference>
<dbReference type="AlphaFoldDB" id="A0A0G1UC84"/>
<comment type="caution">
    <text evidence="2">The sequence shown here is derived from an EMBL/GenBank/DDBJ whole genome shotgun (WGS) entry which is preliminary data.</text>
</comment>
<accession>A0A0G1UC84</accession>
<dbReference type="GO" id="GO:0003677">
    <property type="term" value="F:DNA binding"/>
    <property type="evidence" value="ECO:0007669"/>
    <property type="project" value="InterPro"/>
</dbReference>
<dbReference type="EMBL" id="LCPF01000001">
    <property type="protein sequence ID" value="KKU91761.1"/>
    <property type="molecule type" value="Genomic_DNA"/>
</dbReference>
<dbReference type="Pfam" id="PF12728">
    <property type="entry name" value="HTH_17"/>
    <property type="match status" value="1"/>
</dbReference>
<evidence type="ECO:0000259" key="1">
    <source>
        <dbReference type="Pfam" id="PF12728"/>
    </source>
</evidence>
<evidence type="ECO:0000313" key="3">
    <source>
        <dbReference type="Proteomes" id="UP000034956"/>
    </source>
</evidence>
<organism evidence="2 3">
    <name type="scientific">Candidatus Jorgensenbacteria bacterium GW2011_GWA1_48_11</name>
    <dbReference type="NCBI Taxonomy" id="1618660"/>
    <lineage>
        <taxon>Bacteria</taxon>
        <taxon>Candidatus Joergenseniibacteriota</taxon>
    </lineage>
</organism>
<gene>
    <name evidence="2" type="ORF">UY23_C0001G0367</name>
</gene>
<evidence type="ECO:0000313" key="2">
    <source>
        <dbReference type="EMBL" id="KKU91761.1"/>
    </source>
</evidence>
<dbReference type="InterPro" id="IPR010093">
    <property type="entry name" value="SinI_DNA-bd"/>
</dbReference>
<feature type="domain" description="Helix-turn-helix" evidence="1">
    <location>
        <begin position="4"/>
        <end position="50"/>
    </location>
</feature>
<sequence>MTDFLSTAEVAKALKVSRIAIHKKIVNGQIKASKIGRNYVIPKEEVLKLLGKSIGEENKSEIDKAVRRAVTEYGTAFKKLGQE</sequence>
<dbReference type="Proteomes" id="UP000034956">
    <property type="component" value="Unassembled WGS sequence"/>
</dbReference>
<dbReference type="NCBIfam" id="TIGR01764">
    <property type="entry name" value="excise"/>
    <property type="match status" value="1"/>
</dbReference>
<protein>
    <recommendedName>
        <fullName evidence="1">Helix-turn-helix domain-containing protein</fullName>
    </recommendedName>
</protein>
<proteinExistence type="predicted"/>
<dbReference type="InterPro" id="IPR041657">
    <property type="entry name" value="HTH_17"/>
</dbReference>